<keyword evidence="2" id="KW-1185">Reference proteome</keyword>
<evidence type="ECO:0000313" key="2">
    <source>
        <dbReference type="Proteomes" id="UP000789525"/>
    </source>
</evidence>
<accession>A0ACA9QQU6</accession>
<protein>
    <submittedName>
        <fullName evidence="1">2195_t:CDS:1</fullName>
    </submittedName>
</protein>
<reference evidence="1" key="1">
    <citation type="submission" date="2021-06" db="EMBL/GenBank/DDBJ databases">
        <authorList>
            <person name="Kallberg Y."/>
            <person name="Tangrot J."/>
            <person name="Rosling A."/>
        </authorList>
    </citation>
    <scope>NUCLEOTIDE SEQUENCE</scope>
    <source>
        <strain evidence="1">CL356</strain>
    </source>
</reference>
<gene>
    <name evidence="1" type="ORF">ACOLOM_LOCUS13065</name>
</gene>
<dbReference type="Proteomes" id="UP000789525">
    <property type="component" value="Unassembled WGS sequence"/>
</dbReference>
<proteinExistence type="predicted"/>
<comment type="caution">
    <text evidence="1">The sequence shown here is derived from an EMBL/GenBank/DDBJ whole genome shotgun (WGS) entry which is preliminary data.</text>
</comment>
<feature type="non-terminal residue" evidence="1">
    <location>
        <position position="1"/>
    </location>
</feature>
<sequence>IVPPAVIRPGVRRNTLPMPVAVPPAPVAGYEVEEKEEEEIRPEESGIQAILQNKELFFEFMDEFFARKGFNVRPREEVRHVEPEPEVIDGPFEPISPPAREPPEQVHSDPEEPTYMEEPEIEEEEPEPQRVPTPPPIVPPAVVRPPPRRIPPAFTAPAEKHIDYPPMEEADQSILVLAAPLLEER</sequence>
<name>A0ACA9QQU6_9GLOM</name>
<dbReference type="EMBL" id="CAJVPT010057205">
    <property type="protein sequence ID" value="CAG8758086.1"/>
    <property type="molecule type" value="Genomic_DNA"/>
</dbReference>
<evidence type="ECO:0000313" key="1">
    <source>
        <dbReference type="EMBL" id="CAG8758086.1"/>
    </source>
</evidence>
<organism evidence="1 2">
    <name type="scientific">Acaulospora colombiana</name>
    <dbReference type="NCBI Taxonomy" id="27376"/>
    <lineage>
        <taxon>Eukaryota</taxon>
        <taxon>Fungi</taxon>
        <taxon>Fungi incertae sedis</taxon>
        <taxon>Mucoromycota</taxon>
        <taxon>Glomeromycotina</taxon>
        <taxon>Glomeromycetes</taxon>
        <taxon>Diversisporales</taxon>
        <taxon>Acaulosporaceae</taxon>
        <taxon>Acaulospora</taxon>
    </lineage>
</organism>